<proteinExistence type="predicted"/>
<comment type="caution">
    <text evidence="1">The sequence shown here is derived from an EMBL/GenBank/DDBJ whole genome shotgun (WGS) entry which is preliminary data.</text>
</comment>
<gene>
    <name evidence="1" type="ORF">POCTA_138.1.T0800103</name>
</gene>
<dbReference type="EMBL" id="CAJJDP010000079">
    <property type="protein sequence ID" value="CAD8183010.1"/>
    <property type="molecule type" value="Genomic_DNA"/>
</dbReference>
<evidence type="ECO:0000313" key="2">
    <source>
        <dbReference type="Proteomes" id="UP000683925"/>
    </source>
</evidence>
<accession>A0A8S1W0F5</accession>
<dbReference type="OrthoDB" id="295209at2759"/>
<protein>
    <submittedName>
        <fullName evidence="1">Uncharacterized protein</fullName>
    </submittedName>
</protein>
<evidence type="ECO:0000313" key="1">
    <source>
        <dbReference type="EMBL" id="CAD8183010.1"/>
    </source>
</evidence>
<reference evidence="1" key="1">
    <citation type="submission" date="2021-01" db="EMBL/GenBank/DDBJ databases">
        <authorList>
            <consortium name="Genoscope - CEA"/>
            <person name="William W."/>
        </authorList>
    </citation>
    <scope>NUCLEOTIDE SEQUENCE</scope>
</reference>
<sequence>MIQQDVRKEQKLKILLQTDIEVKTDVDAKWINRIVPLKNNLAFIYYEGGFYQLYDIEKQQITVAGKLPDNIKFFLEIYTKVLIFHDPTDIQIKMLDLNINQLNPNFVFRSSDKIDIKSDEQSREIIIDKFRAYFLDSEESKCKFLITQDLEKYYSNNNVCHFKIRVLPLEYKPETIFDLSTAAQYDYPNAIQQTELYHWLVDKETFTIYGQDNDNNKSEILFIKPHLLEKAFYIVHTVHTCSYTILNVSNWINPHQVAIWVNCNDGATKPSIFTIDLRNYYDGQKWLLEPEYSPTLARDEYIDEPAVFMDIYQFYLDSTYIIQIRQVGNDAKISIINYQDIQKPEIISEIKVNQFWIDPAVDHSYILLYNDMSIENKTVKFQVLFPADARHQLLQIIEKAKVIEKYGINNVEEIFEFYQ</sequence>
<organism evidence="1 2">
    <name type="scientific">Paramecium octaurelia</name>
    <dbReference type="NCBI Taxonomy" id="43137"/>
    <lineage>
        <taxon>Eukaryota</taxon>
        <taxon>Sar</taxon>
        <taxon>Alveolata</taxon>
        <taxon>Ciliophora</taxon>
        <taxon>Intramacronucleata</taxon>
        <taxon>Oligohymenophorea</taxon>
        <taxon>Peniculida</taxon>
        <taxon>Parameciidae</taxon>
        <taxon>Paramecium</taxon>
    </lineage>
</organism>
<dbReference type="OMA" id="AFYIVHT"/>
<name>A0A8S1W0F5_PAROT</name>
<dbReference type="Proteomes" id="UP000683925">
    <property type="component" value="Unassembled WGS sequence"/>
</dbReference>
<keyword evidence="2" id="KW-1185">Reference proteome</keyword>
<dbReference type="AlphaFoldDB" id="A0A8S1W0F5"/>